<sequence length="353" mass="40889">MEQENINSVDASTTTENERRKKELENASNTVIELMGKETEKNWIELYLVIAKVEEEKLYQPEYKSLTAWGTALAQKGQFRLRELWRRKRAGETYRKYENRRKLLGKKFVPLEEANETKGLTPRNLETVSKIAGGDRKIEDQLIDRLTAGKLKKTQLDEMWYAAKEYGVKVRKSRHEPIEEVNDSSNIDMSAHRIVTAIQCANQGDWLPEDRQELPWKKDKYKVYTEVPVYTGSTDTPARIDAVVIETFGCKYKTEAIIHAIEIKVSKSDLEADKKMNEYTDFANYMWLAVPPELKKIAENYIDDAQGEQTWGLLLVETDPESEEDHLVVVRKPKQLAGIMRGDIFEYLVAQYI</sequence>
<evidence type="ECO:0000313" key="2">
    <source>
        <dbReference type="EMBL" id="CRY94625.1"/>
    </source>
</evidence>
<feature type="region of interest" description="Disordered" evidence="1">
    <location>
        <begin position="1"/>
        <end position="24"/>
    </location>
</feature>
<reference evidence="2" key="1">
    <citation type="submission" date="2015-06" db="EMBL/GenBank/DDBJ databases">
        <authorList>
            <person name="Joergensen T."/>
        </authorList>
    </citation>
    <scope>NUCLEOTIDE SEQUENCE</scope>
    <source>
        <strain evidence="2">RGRH0301</strain>
    </source>
</reference>
<name>A0A0H5PZM1_9ZZZZ</name>
<reference evidence="2" key="2">
    <citation type="submission" date="2015-07" db="EMBL/GenBank/DDBJ databases">
        <title>Plasmids, circular viruses and viroids from rat gut.</title>
        <authorList>
            <person name="Jorgensen T.J."/>
            <person name="Hansen M.A."/>
            <person name="Xu Z."/>
            <person name="Tabak M.A."/>
            <person name="Sorensen S.J."/>
            <person name="Hansen L.H."/>
        </authorList>
    </citation>
    <scope>NUCLEOTIDE SEQUENCE</scope>
    <source>
        <strain evidence="2">RGRH0301</strain>
    </source>
</reference>
<protein>
    <submittedName>
        <fullName evidence="2">Uncharacterized protein</fullName>
    </submittedName>
</protein>
<proteinExistence type="predicted"/>
<accession>A0A0H5PZM1</accession>
<organism evidence="2">
    <name type="scientific">uncultured prokaryote</name>
    <dbReference type="NCBI Taxonomy" id="198431"/>
    <lineage>
        <taxon>unclassified sequences</taxon>
        <taxon>environmental samples</taxon>
    </lineage>
</organism>
<dbReference type="EMBL" id="LN852973">
    <property type="protein sequence ID" value="CRY94625.1"/>
    <property type="molecule type" value="Genomic_DNA"/>
</dbReference>
<feature type="compositionally biased region" description="Polar residues" evidence="1">
    <location>
        <begin position="1"/>
        <end position="15"/>
    </location>
</feature>
<evidence type="ECO:0000256" key="1">
    <source>
        <dbReference type="SAM" id="MobiDB-lite"/>
    </source>
</evidence>
<dbReference type="AlphaFoldDB" id="A0A0H5PZM1"/>